<dbReference type="Proteomes" id="UP001237595">
    <property type="component" value="Unassembled WGS sequence"/>
</dbReference>
<organism evidence="3 4">
    <name type="scientific">Saccharopolyspora ipomoeae</name>
    <dbReference type="NCBI Taxonomy" id="3042027"/>
    <lineage>
        <taxon>Bacteria</taxon>
        <taxon>Bacillati</taxon>
        <taxon>Actinomycetota</taxon>
        <taxon>Actinomycetes</taxon>
        <taxon>Pseudonocardiales</taxon>
        <taxon>Pseudonocardiaceae</taxon>
        <taxon>Saccharopolyspora</taxon>
    </lineage>
</organism>
<evidence type="ECO:0000313" key="3">
    <source>
        <dbReference type="EMBL" id="MDI2030258.1"/>
    </source>
</evidence>
<dbReference type="Gene3D" id="3.40.50.620">
    <property type="entry name" value="HUPs"/>
    <property type="match status" value="1"/>
</dbReference>
<accession>A0ABT6PQH9</accession>
<evidence type="ECO:0000259" key="2">
    <source>
        <dbReference type="Pfam" id="PF00582"/>
    </source>
</evidence>
<dbReference type="InterPro" id="IPR006015">
    <property type="entry name" value="Universal_stress_UspA"/>
</dbReference>
<dbReference type="PRINTS" id="PR01438">
    <property type="entry name" value="UNVRSLSTRESS"/>
</dbReference>
<dbReference type="InterPro" id="IPR014729">
    <property type="entry name" value="Rossmann-like_a/b/a_fold"/>
</dbReference>
<dbReference type="RefSeq" id="WP_281456567.1">
    <property type="nucleotide sequence ID" value="NZ_JASAOF010000009.1"/>
</dbReference>
<proteinExistence type="inferred from homology"/>
<comment type="caution">
    <text evidence="3">The sequence shown here is derived from an EMBL/GenBank/DDBJ whole genome shotgun (WGS) entry which is preliminary data.</text>
</comment>
<gene>
    <name evidence="3" type="ORF">QFW96_16635</name>
</gene>
<protein>
    <submittedName>
        <fullName evidence="3">Universal stress protein</fullName>
    </submittedName>
</protein>
<feature type="domain" description="UspA" evidence="2">
    <location>
        <begin position="7"/>
        <end position="144"/>
    </location>
</feature>
<reference evidence="3 4" key="1">
    <citation type="submission" date="2023-04" db="EMBL/GenBank/DDBJ databases">
        <title>Draft genome sequence of Saccharopolyspora sp. TS4A08 isolated from sweet potato rhizospheric soil.</title>
        <authorList>
            <person name="Suksaard P."/>
            <person name="Duangmal K."/>
        </authorList>
    </citation>
    <scope>NUCLEOTIDE SEQUENCE [LARGE SCALE GENOMIC DNA]</scope>
    <source>
        <strain evidence="3 4">TS4A08</strain>
    </source>
</reference>
<dbReference type="CDD" id="cd00293">
    <property type="entry name" value="USP-like"/>
    <property type="match status" value="1"/>
</dbReference>
<dbReference type="PANTHER" id="PTHR46553:SF3">
    <property type="entry name" value="ADENINE NUCLEOTIDE ALPHA HYDROLASES-LIKE SUPERFAMILY PROTEIN"/>
    <property type="match status" value="1"/>
</dbReference>
<dbReference type="InterPro" id="IPR006016">
    <property type="entry name" value="UspA"/>
</dbReference>
<dbReference type="EMBL" id="JASAOF010000009">
    <property type="protein sequence ID" value="MDI2030258.1"/>
    <property type="molecule type" value="Genomic_DNA"/>
</dbReference>
<comment type="similarity">
    <text evidence="1">Belongs to the universal stress protein A family.</text>
</comment>
<keyword evidence="4" id="KW-1185">Reference proteome</keyword>
<evidence type="ECO:0000256" key="1">
    <source>
        <dbReference type="ARBA" id="ARBA00008791"/>
    </source>
</evidence>
<dbReference type="SUPFAM" id="SSF52402">
    <property type="entry name" value="Adenine nucleotide alpha hydrolases-like"/>
    <property type="match status" value="1"/>
</dbReference>
<sequence length="164" mass="17389">MSENGPRIVVGVDGSPGSRAALRWAVRYAEQFRGEVTAVLAWAPPSFTEVAPVPPPISDDESKTRAEKGLREIVDEVTGMPVTSVRVRREVVRGHAARALLDRAENAELLVVGSRGHGGFVGALLGSVSQHCVTHASCPVVVVRSPAEEQRGCRGDVVGDARGF</sequence>
<dbReference type="Pfam" id="PF00582">
    <property type="entry name" value="Usp"/>
    <property type="match status" value="1"/>
</dbReference>
<name>A0ABT6PQH9_9PSEU</name>
<dbReference type="PANTHER" id="PTHR46553">
    <property type="entry name" value="ADENINE NUCLEOTIDE ALPHA HYDROLASES-LIKE SUPERFAMILY PROTEIN"/>
    <property type="match status" value="1"/>
</dbReference>
<evidence type="ECO:0000313" key="4">
    <source>
        <dbReference type="Proteomes" id="UP001237595"/>
    </source>
</evidence>